<accession>A0A6A7N494</accession>
<dbReference type="AlphaFoldDB" id="A0A6A7N494"/>
<dbReference type="EMBL" id="WHUG01000006">
    <property type="protein sequence ID" value="MQA39924.1"/>
    <property type="molecule type" value="Genomic_DNA"/>
</dbReference>
<protein>
    <submittedName>
        <fullName evidence="1">Uncharacterized protein</fullName>
    </submittedName>
</protein>
<reference evidence="1 2" key="1">
    <citation type="submission" date="2019-10" db="EMBL/GenBank/DDBJ databases">
        <title>Two novel species isolated from a subtropical stream in China.</title>
        <authorList>
            <person name="Lu H."/>
        </authorList>
    </citation>
    <scope>NUCLEOTIDE SEQUENCE [LARGE SCALE GENOMIC DNA]</scope>
    <source>
        <strain evidence="1 2">FT29W</strain>
    </source>
</reference>
<sequence length="631" mass="71439">MIDFASLTARAGNDSDLKFSFVGIRDKVLHLPKGCDAWARQINDASRPERFALAKEVFLLLYRTLEAFRATCSPKLASDRDSAQRADGDAELLAREGKHGEVLYYRHLDILDGILQRFNELEILTLAQRYGRSERIDGRRLHQELGRATFMEDDSFFVDTMNMPRWEAGYEPVELVQMYCYALLEVKRWLGEEEDVHRDIQVLASQFVERHLTQGDSLFDFDSWEDTRTLMLERLDVIERTTAYKDPDFHDFYEALERFLRGSQQQAAQGWKWGISTFAPVWEAMCLEDLLRRRSSLLAACDISNIRPGLAGNLPLLPAEQAMVIDGASVTLRSVAELDGVFGSDGHTGQLFPDAVLRRSEPHLKAAFYQWYGVASLADVTLPAAIPATYGAALNKLRSRGGPKQNEGADELRVLLKQSPPSPLTAFYMGRCLSASYQPDMSDSWSRNKFTKELLNAAVTRQYADIVCGVLWEVLFDKHDAKRGADARIGHRRSDRKELDCYSLAMASIKKNKQRLAGLELVEYLYDCALKDTDEAVVVDIKYLTRDYACDPKNIAELRGRSVRKQFVYEHRLQAKLGHAVDIRSEFCIPAYDADPAKTVVELDQQGFAGGFIALRSLNVRALMARYGAPR</sequence>
<proteinExistence type="predicted"/>
<name>A0A6A7N494_9BURK</name>
<dbReference type="Proteomes" id="UP000440498">
    <property type="component" value="Unassembled WGS sequence"/>
</dbReference>
<organism evidence="1 2">
    <name type="scientific">Rugamonas aquatica</name>
    <dbReference type="NCBI Taxonomy" id="2743357"/>
    <lineage>
        <taxon>Bacteria</taxon>
        <taxon>Pseudomonadati</taxon>
        <taxon>Pseudomonadota</taxon>
        <taxon>Betaproteobacteria</taxon>
        <taxon>Burkholderiales</taxon>
        <taxon>Oxalobacteraceae</taxon>
        <taxon>Telluria group</taxon>
        <taxon>Rugamonas</taxon>
    </lineage>
</organism>
<keyword evidence="2" id="KW-1185">Reference proteome</keyword>
<comment type="caution">
    <text evidence="1">The sequence shown here is derived from an EMBL/GenBank/DDBJ whole genome shotgun (WGS) entry which is preliminary data.</text>
</comment>
<dbReference type="RefSeq" id="WP_152839169.1">
    <property type="nucleotide sequence ID" value="NZ_WHUG01000006.1"/>
</dbReference>
<evidence type="ECO:0000313" key="1">
    <source>
        <dbReference type="EMBL" id="MQA39924.1"/>
    </source>
</evidence>
<gene>
    <name evidence="1" type="ORF">GEV02_17370</name>
</gene>
<evidence type="ECO:0000313" key="2">
    <source>
        <dbReference type="Proteomes" id="UP000440498"/>
    </source>
</evidence>